<organism evidence="2 3">
    <name type="scientific">Terrihalobacillus insolitus</name>
    <dbReference type="NCBI Taxonomy" id="2950438"/>
    <lineage>
        <taxon>Bacteria</taxon>
        <taxon>Bacillati</taxon>
        <taxon>Bacillota</taxon>
        <taxon>Bacilli</taxon>
        <taxon>Bacillales</taxon>
        <taxon>Bacillaceae</taxon>
        <taxon>Terrihalobacillus</taxon>
    </lineage>
</organism>
<comment type="caution">
    <text evidence="2">The sequence shown here is derived from an EMBL/GenBank/DDBJ whole genome shotgun (WGS) entry which is preliminary data.</text>
</comment>
<dbReference type="SUPFAM" id="SSF82549">
    <property type="entry name" value="DAK1/DegV-like"/>
    <property type="match status" value="1"/>
</dbReference>
<sequence>MAKKIAFVTDSTAFLTEELRAHPDVYVVPIIIISEGREYEDGVDLSSDQLYDMIRNNKDVPKTSQPSVGSFEALYEQLKKDYDHAIAIHVSNKLSGTVTSSAAGKDHVDFSVEVIDSFSLSYAITTLIYKGMALAEQDVDIKEIANELRAVATRSKNLILLGNLEQLYKGGRMSGVQFLLGNVLQIKPILTINSDGELGLLERIRSEKKATNKIVDLLKQSYKENNIKQVGIMHGNVPEKAMALKQKVEEVTPSIDIVIGEISSSLAVHAGEGSLALFWQIEK</sequence>
<dbReference type="EMBL" id="JAMQKB010000033">
    <property type="protein sequence ID" value="MDC3426189.1"/>
    <property type="molecule type" value="Genomic_DNA"/>
</dbReference>
<evidence type="ECO:0000313" key="2">
    <source>
        <dbReference type="EMBL" id="MDC3426189.1"/>
    </source>
</evidence>
<keyword evidence="3" id="KW-1185">Reference proteome</keyword>
<proteinExistence type="predicted"/>
<dbReference type="PANTHER" id="PTHR33434">
    <property type="entry name" value="DEGV DOMAIN-CONTAINING PROTEIN DR_1986-RELATED"/>
    <property type="match status" value="1"/>
</dbReference>
<dbReference type="AlphaFoldDB" id="A0A9X4ANV0"/>
<dbReference type="RefSeq" id="WP_272438016.1">
    <property type="nucleotide sequence ID" value="NZ_JAMQKB010000033.1"/>
</dbReference>
<evidence type="ECO:0000313" key="3">
    <source>
        <dbReference type="Proteomes" id="UP001145050"/>
    </source>
</evidence>
<keyword evidence="1" id="KW-0446">Lipid-binding</keyword>
<dbReference type="GO" id="GO:0008289">
    <property type="term" value="F:lipid binding"/>
    <property type="evidence" value="ECO:0007669"/>
    <property type="project" value="UniProtKB-KW"/>
</dbReference>
<dbReference type="InterPro" id="IPR003797">
    <property type="entry name" value="DegV"/>
</dbReference>
<protein>
    <submittedName>
        <fullName evidence="2">DegV family protein</fullName>
    </submittedName>
</protein>
<dbReference type="Gene3D" id="3.30.1180.10">
    <property type="match status" value="1"/>
</dbReference>
<dbReference type="Gene3D" id="3.40.50.10170">
    <property type="match status" value="1"/>
</dbReference>
<evidence type="ECO:0000256" key="1">
    <source>
        <dbReference type="ARBA" id="ARBA00023121"/>
    </source>
</evidence>
<dbReference type="Proteomes" id="UP001145050">
    <property type="component" value="Unassembled WGS sequence"/>
</dbReference>
<dbReference type="InterPro" id="IPR050270">
    <property type="entry name" value="DegV_domain_contain"/>
</dbReference>
<dbReference type="NCBIfam" id="TIGR00762">
    <property type="entry name" value="DegV"/>
    <property type="match status" value="1"/>
</dbReference>
<gene>
    <name evidence="2" type="ORF">NC797_16960</name>
</gene>
<dbReference type="PROSITE" id="PS51482">
    <property type="entry name" value="DEGV"/>
    <property type="match status" value="1"/>
</dbReference>
<reference evidence="2" key="1">
    <citation type="submission" date="2022-06" db="EMBL/GenBank/DDBJ databases">
        <title>Aquibacillus sp. a new bacterium isolated from soil saline samples.</title>
        <authorList>
            <person name="Galisteo C."/>
            <person name="De La Haba R."/>
            <person name="Sanchez-Porro C."/>
            <person name="Ventosa A."/>
        </authorList>
    </citation>
    <scope>NUCLEOTIDE SEQUENCE</scope>
    <source>
        <strain evidence="2">3ASR75-11</strain>
    </source>
</reference>
<dbReference type="PANTHER" id="PTHR33434:SF2">
    <property type="entry name" value="FATTY ACID-BINDING PROTEIN TM_1468"/>
    <property type="match status" value="1"/>
</dbReference>
<dbReference type="InterPro" id="IPR043168">
    <property type="entry name" value="DegV_C"/>
</dbReference>
<name>A0A9X4ANV0_9BACI</name>
<accession>A0A9X4ANV0</accession>
<dbReference type="Pfam" id="PF02645">
    <property type="entry name" value="DegV"/>
    <property type="match status" value="1"/>
</dbReference>